<keyword evidence="1" id="KW-0472">Membrane</keyword>
<organism evidence="2 3">
    <name type="scientific">Acidianus manzaensis</name>
    <dbReference type="NCBI Taxonomy" id="282676"/>
    <lineage>
        <taxon>Archaea</taxon>
        <taxon>Thermoproteota</taxon>
        <taxon>Thermoprotei</taxon>
        <taxon>Sulfolobales</taxon>
        <taxon>Sulfolobaceae</taxon>
        <taxon>Acidianus</taxon>
    </lineage>
</organism>
<dbReference type="RefSeq" id="WP_148692219.1">
    <property type="nucleotide sequence ID" value="NZ_CP020477.1"/>
</dbReference>
<dbReference type="STRING" id="282676.B6F84_10645"/>
<dbReference type="GeneID" id="41591388"/>
<feature type="transmembrane region" description="Helical" evidence="1">
    <location>
        <begin position="73"/>
        <end position="94"/>
    </location>
</feature>
<accession>A0A1W6K1K2</accession>
<keyword evidence="1" id="KW-1133">Transmembrane helix</keyword>
<feature type="transmembrane region" description="Helical" evidence="1">
    <location>
        <begin position="5"/>
        <end position="24"/>
    </location>
</feature>
<proteinExistence type="predicted"/>
<evidence type="ECO:0000313" key="3">
    <source>
        <dbReference type="Proteomes" id="UP000193404"/>
    </source>
</evidence>
<evidence type="ECO:0000256" key="1">
    <source>
        <dbReference type="SAM" id="Phobius"/>
    </source>
</evidence>
<dbReference type="Proteomes" id="UP000193404">
    <property type="component" value="Chromosome"/>
</dbReference>
<dbReference type="AlphaFoldDB" id="A0A1W6K1K2"/>
<protein>
    <submittedName>
        <fullName evidence="2">Uncharacterized protein</fullName>
    </submittedName>
</protein>
<dbReference type="EMBL" id="CP020477">
    <property type="protein sequence ID" value="ARM76431.1"/>
    <property type="molecule type" value="Genomic_DNA"/>
</dbReference>
<evidence type="ECO:0000313" key="2">
    <source>
        <dbReference type="EMBL" id="ARM76431.1"/>
    </source>
</evidence>
<keyword evidence="1" id="KW-0812">Transmembrane</keyword>
<sequence length="99" mass="10814">MKKSIVLLSMVSVVLIVLGGYLFAIDKPTIVYPKIITKAGVPYVNPGTPGIIIQNTTHQLPYIVTPHIIPPPWYATLWPIPLAVGIVGVIYSAIRLLKK</sequence>
<name>A0A1W6K1K2_9CREN</name>
<gene>
    <name evidence="2" type="ORF">B6F84_10645</name>
</gene>
<dbReference type="OrthoDB" id="44262at2157"/>
<dbReference type="KEGG" id="aman:B6F84_10645"/>
<reference evidence="2 3" key="1">
    <citation type="submission" date="2017-03" db="EMBL/GenBank/DDBJ databases">
        <title>Sulfur activation and transportation mechanism of thermophilic Archaea Acidianus manzaensis YN-25.</title>
        <authorList>
            <person name="Ma Y."/>
            <person name="Yang Y."/>
            <person name="Xia J."/>
        </authorList>
    </citation>
    <scope>NUCLEOTIDE SEQUENCE [LARGE SCALE GENOMIC DNA]</scope>
    <source>
        <strain evidence="2 3">YN-25</strain>
    </source>
</reference>
<keyword evidence="3" id="KW-1185">Reference proteome</keyword>